<evidence type="ECO:0000313" key="3">
    <source>
        <dbReference type="Proteomes" id="UP000054498"/>
    </source>
</evidence>
<dbReference type="GeneID" id="25736879"/>
<gene>
    <name evidence="2" type="ORF">MNEG_4001</name>
</gene>
<dbReference type="EMBL" id="KK100752">
    <property type="protein sequence ID" value="KIZ03953.1"/>
    <property type="molecule type" value="Genomic_DNA"/>
</dbReference>
<dbReference type="AlphaFoldDB" id="A0A0D2JZL7"/>
<organism evidence="2 3">
    <name type="scientific">Monoraphidium neglectum</name>
    <dbReference type="NCBI Taxonomy" id="145388"/>
    <lineage>
        <taxon>Eukaryota</taxon>
        <taxon>Viridiplantae</taxon>
        <taxon>Chlorophyta</taxon>
        <taxon>core chlorophytes</taxon>
        <taxon>Chlorophyceae</taxon>
        <taxon>CS clade</taxon>
        <taxon>Sphaeropleales</taxon>
        <taxon>Selenastraceae</taxon>
        <taxon>Monoraphidium</taxon>
    </lineage>
</organism>
<dbReference type="Proteomes" id="UP000054498">
    <property type="component" value="Unassembled WGS sequence"/>
</dbReference>
<proteinExistence type="predicted"/>
<dbReference type="RefSeq" id="XP_013902972.1">
    <property type="nucleotide sequence ID" value="XM_014047518.1"/>
</dbReference>
<reference evidence="2 3" key="1">
    <citation type="journal article" date="2013" name="BMC Genomics">
        <title>Reconstruction of the lipid metabolism for the microalga Monoraphidium neglectum from its genome sequence reveals characteristics suitable for biofuel production.</title>
        <authorList>
            <person name="Bogen C."/>
            <person name="Al-Dilaimi A."/>
            <person name="Albersmeier A."/>
            <person name="Wichmann J."/>
            <person name="Grundmann M."/>
            <person name="Rupp O."/>
            <person name="Lauersen K.J."/>
            <person name="Blifernez-Klassen O."/>
            <person name="Kalinowski J."/>
            <person name="Goesmann A."/>
            <person name="Mussgnug J.H."/>
            <person name="Kruse O."/>
        </authorList>
    </citation>
    <scope>NUCLEOTIDE SEQUENCE [LARGE SCALE GENOMIC DNA]</scope>
    <source>
        <strain evidence="2 3">SAG 48.87</strain>
    </source>
</reference>
<protein>
    <submittedName>
        <fullName evidence="2">Uncharacterized protein</fullName>
    </submittedName>
</protein>
<feature type="compositionally biased region" description="Low complexity" evidence="1">
    <location>
        <begin position="1"/>
        <end position="38"/>
    </location>
</feature>
<dbReference type="KEGG" id="mng:MNEG_4001"/>
<sequence>MWPPCHQQQQQQHGAQVTQQTAQLVPQQLRQPQQQQQQDCSFESQPASPRVSRSPLKRRSTGLPCRGGASLSRNYVGKSQSFDSIQDLTRNPWGGESALTLAKRRALPLPVPGTEACCEPGCSGSGRMALSTCEPGPLSWSIDEEDECLLGGITCRARLSAGSGSDSSGAGASSGGALAVACRRDDASAGSETVVDAATAVLTAAAAAAAPPWAVPRAHVPVVLERRSWDAAPCRGGSIDHAGMRIGMAGAARLSVSRGSSGGSQLAPACMQLPPLMQANTRGGGGAAAYRARPGSSCSGSDSGASSRGGGPADDLVEALRGARLSPCIGGGVWLAAPLMESG</sequence>
<accession>A0A0D2JZL7</accession>
<dbReference type="OrthoDB" id="551246at2759"/>
<feature type="region of interest" description="Disordered" evidence="1">
    <location>
        <begin position="1"/>
        <end position="68"/>
    </location>
</feature>
<feature type="region of interest" description="Disordered" evidence="1">
    <location>
        <begin position="282"/>
        <end position="313"/>
    </location>
</feature>
<name>A0A0D2JZL7_9CHLO</name>
<evidence type="ECO:0000313" key="2">
    <source>
        <dbReference type="EMBL" id="KIZ03953.1"/>
    </source>
</evidence>
<evidence type="ECO:0000256" key="1">
    <source>
        <dbReference type="SAM" id="MobiDB-lite"/>
    </source>
</evidence>
<keyword evidence="3" id="KW-1185">Reference proteome</keyword>
<feature type="compositionally biased region" description="Low complexity" evidence="1">
    <location>
        <begin position="288"/>
        <end position="306"/>
    </location>
</feature>